<evidence type="ECO:0000313" key="1">
    <source>
        <dbReference type="EMBL" id="JAD48564.1"/>
    </source>
</evidence>
<proteinExistence type="predicted"/>
<accession>A0A0A9AA86</accession>
<dbReference type="EMBL" id="GBRH01249331">
    <property type="protein sequence ID" value="JAD48564.1"/>
    <property type="molecule type" value="Transcribed_RNA"/>
</dbReference>
<reference evidence="1" key="2">
    <citation type="journal article" date="2015" name="Data Brief">
        <title>Shoot transcriptome of the giant reed, Arundo donax.</title>
        <authorList>
            <person name="Barrero R.A."/>
            <person name="Guerrero F.D."/>
            <person name="Moolhuijzen P."/>
            <person name="Goolsby J.A."/>
            <person name="Tidwell J."/>
            <person name="Bellgard S.E."/>
            <person name="Bellgard M.I."/>
        </authorList>
    </citation>
    <scope>NUCLEOTIDE SEQUENCE</scope>
    <source>
        <tissue evidence="1">Shoot tissue taken approximately 20 cm above the soil surface</tissue>
    </source>
</reference>
<dbReference type="AlphaFoldDB" id="A0A0A9AA86"/>
<organism evidence="1">
    <name type="scientific">Arundo donax</name>
    <name type="common">Giant reed</name>
    <name type="synonym">Donax arundinaceus</name>
    <dbReference type="NCBI Taxonomy" id="35708"/>
    <lineage>
        <taxon>Eukaryota</taxon>
        <taxon>Viridiplantae</taxon>
        <taxon>Streptophyta</taxon>
        <taxon>Embryophyta</taxon>
        <taxon>Tracheophyta</taxon>
        <taxon>Spermatophyta</taxon>
        <taxon>Magnoliopsida</taxon>
        <taxon>Liliopsida</taxon>
        <taxon>Poales</taxon>
        <taxon>Poaceae</taxon>
        <taxon>PACMAD clade</taxon>
        <taxon>Arundinoideae</taxon>
        <taxon>Arundineae</taxon>
        <taxon>Arundo</taxon>
    </lineage>
</organism>
<name>A0A0A9AA86_ARUDO</name>
<reference evidence="1" key="1">
    <citation type="submission" date="2014-09" db="EMBL/GenBank/DDBJ databases">
        <authorList>
            <person name="Magalhaes I.L.F."/>
            <person name="Oliveira U."/>
            <person name="Santos F.R."/>
            <person name="Vidigal T.H.D.A."/>
            <person name="Brescovit A.D."/>
            <person name="Santos A.J."/>
        </authorList>
    </citation>
    <scope>NUCLEOTIDE SEQUENCE</scope>
    <source>
        <tissue evidence="1">Shoot tissue taken approximately 20 cm above the soil surface</tissue>
    </source>
</reference>
<sequence>MNYSYSSKDKRNDRKASKIKLLCIMKQGPKLNKDYLEAIVIACQYLLLQNLSVGERPPGSRYLKCTCTDFLGR</sequence>
<protein>
    <submittedName>
        <fullName evidence="1">Uncharacterized protein</fullName>
    </submittedName>
</protein>